<dbReference type="Proteomes" id="UP000789901">
    <property type="component" value="Unassembled WGS sequence"/>
</dbReference>
<dbReference type="Gene3D" id="1.10.510.10">
    <property type="entry name" value="Transferase(Phosphotransferase) domain 1"/>
    <property type="match status" value="1"/>
</dbReference>
<dbReference type="PANTHER" id="PTHR11042:SF190">
    <property type="entry name" value="MITOSIS INHIBITOR PROTEIN KINASE MIK1"/>
    <property type="match status" value="1"/>
</dbReference>
<reference evidence="7 8" key="1">
    <citation type="submission" date="2021-06" db="EMBL/GenBank/DDBJ databases">
        <authorList>
            <person name="Kallberg Y."/>
            <person name="Tangrot J."/>
            <person name="Rosling A."/>
        </authorList>
    </citation>
    <scope>NUCLEOTIDE SEQUENCE [LARGE SCALE GENOMIC DNA]</scope>
    <source>
        <strain evidence="7 8">120-4 pot B 10/14</strain>
    </source>
</reference>
<dbReference type="EMBL" id="CAJVQB010002783">
    <property type="protein sequence ID" value="CAG8587125.1"/>
    <property type="molecule type" value="Genomic_DNA"/>
</dbReference>
<name>A0ABN7UI00_GIGMA</name>
<evidence type="ECO:0000256" key="2">
    <source>
        <dbReference type="ARBA" id="ARBA00022741"/>
    </source>
</evidence>
<evidence type="ECO:0000313" key="7">
    <source>
        <dbReference type="EMBL" id="CAG8587125.1"/>
    </source>
</evidence>
<comment type="caution">
    <text evidence="7">The sequence shown here is derived from an EMBL/GenBank/DDBJ whole genome shotgun (WGS) entry which is preliminary data.</text>
</comment>
<evidence type="ECO:0000256" key="3">
    <source>
        <dbReference type="ARBA" id="ARBA00022777"/>
    </source>
</evidence>
<keyword evidence="4" id="KW-0067">ATP-binding</keyword>
<sequence length="181" mass="20960">MLGISNFDVNKIINRGNSAIVFKAIDKCTKRAYAIKRSLPGTLCGKYFFHNEIEIMKKIIPHLNCIRLFNHWEHDNHIYLQIELCDGTLSDLIDKKTISHLNIWTILLDIAFGIEHIHKRNIVHLDLKPENILISKGKYKIRDFGLALDLSTDTEDPELHIGDRKYIALEVLQDNIFILES</sequence>
<dbReference type="InterPro" id="IPR011009">
    <property type="entry name" value="Kinase-like_dom_sf"/>
</dbReference>
<keyword evidence="3" id="KW-0418">Kinase</keyword>
<feature type="domain" description="Protein kinase" evidence="6">
    <location>
        <begin position="7"/>
        <end position="181"/>
    </location>
</feature>
<evidence type="ECO:0000256" key="5">
    <source>
        <dbReference type="ARBA" id="ARBA00037982"/>
    </source>
</evidence>
<keyword evidence="8" id="KW-1185">Reference proteome</keyword>
<dbReference type="Pfam" id="PF00069">
    <property type="entry name" value="Pkinase"/>
    <property type="match status" value="1"/>
</dbReference>
<evidence type="ECO:0000259" key="6">
    <source>
        <dbReference type="PROSITE" id="PS50011"/>
    </source>
</evidence>
<dbReference type="InterPro" id="IPR000719">
    <property type="entry name" value="Prot_kinase_dom"/>
</dbReference>
<evidence type="ECO:0000256" key="4">
    <source>
        <dbReference type="ARBA" id="ARBA00022840"/>
    </source>
</evidence>
<proteinExistence type="inferred from homology"/>
<gene>
    <name evidence="7" type="ORF">GMARGA_LOCUS6229</name>
</gene>
<dbReference type="PROSITE" id="PS00108">
    <property type="entry name" value="PROTEIN_KINASE_ST"/>
    <property type="match status" value="1"/>
</dbReference>
<comment type="similarity">
    <text evidence="5">Belongs to the protein kinase superfamily. Ser/Thr protein kinase family. GCN2 subfamily.</text>
</comment>
<keyword evidence="2" id="KW-0547">Nucleotide-binding</keyword>
<dbReference type="PANTHER" id="PTHR11042">
    <property type="entry name" value="EUKARYOTIC TRANSLATION INITIATION FACTOR 2-ALPHA KINASE EIF2-ALPHA KINASE -RELATED"/>
    <property type="match status" value="1"/>
</dbReference>
<evidence type="ECO:0000256" key="1">
    <source>
        <dbReference type="ARBA" id="ARBA00022679"/>
    </source>
</evidence>
<dbReference type="InterPro" id="IPR008271">
    <property type="entry name" value="Ser/Thr_kinase_AS"/>
</dbReference>
<evidence type="ECO:0000313" key="8">
    <source>
        <dbReference type="Proteomes" id="UP000789901"/>
    </source>
</evidence>
<dbReference type="PROSITE" id="PS50011">
    <property type="entry name" value="PROTEIN_KINASE_DOM"/>
    <property type="match status" value="1"/>
</dbReference>
<dbReference type="SMART" id="SM00220">
    <property type="entry name" value="S_TKc"/>
    <property type="match status" value="1"/>
</dbReference>
<accession>A0ABN7UI00</accession>
<organism evidence="7 8">
    <name type="scientific">Gigaspora margarita</name>
    <dbReference type="NCBI Taxonomy" id="4874"/>
    <lineage>
        <taxon>Eukaryota</taxon>
        <taxon>Fungi</taxon>
        <taxon>Fungi incertae sedis</taxon>
        <taxon>Mucoromycota</taxon>
        <taxon>Glomeromycotina</taxon>
        <taxon>Glomeromycetes</taxon>
        <taxon>Diversisporales</taxon>
        <taxon>Gigasporaceae</taxon>
        <taxon>Gigaspora</taxon>
    </lineage>
</organism>
<protein>
    <submittedName>
        <fullName evidence="7">15988_t:CDS:1</fullName>
    </submittedName>
</protein>
<keyword evidence="1" id="KW-0808">Transferase</keyword>
<dbReference type="InterPro" id="IPR050339">
    <property type="entry name" value="CC_SR_Kinase"/>
</dbReference>
<dbReference type="SUPFAM" id="SSF56112">
    <property type="entry name" value="Protein kinase-like (PK-like)"/>
    <property type="match status" value="1"/>
</dbReference>